<sequence length="61" mass="6741">MKINKAAKAGIIIEIIALVIMILLVLFNQPIPDLLFWIFVVGLVIAFAGTLVAYSERVTKQ</sequence>
<reference evidence="1 2" key="1">
    <citation type="submission" date="2009-02" db="EMBL/GenBank/DDBJ databases">
        <title>Sequencing of the draft genome and assembly of Dethiobacter alkaliphilus AHT 1.</title>
        <authorList>
            <consortium name="US DOE Joint Genome Institute (JGI-PGF)"/>
            <person name="Lucas S."/>
            <person name="Copeland A."/>
            <person name="Lapidus A."/>
            <person name="Glavina del Rio T."/>
            <person name="Dalin E."/>
            <person name="Tice H."/>
            <person name="Bruce D."/>
            <person name="Goodwin L."/>
            <person name="Pitluck S."/>
            <person name="Larimer F."/>
            <person name="Land M.L."/>
            <person name="Hauser L."/>
            <person name="Muyzer G."/>
        </authorList>
    </citation>
    <scope>NUCLEOTIDE SEQUENCE [LARGE SCALE GENOMIC DNA]</scope>
    <source>
        <strain evidence="1 2">AHT 1</strain>
    </source>
</reference>
<protein>
    <submittedName>
        <fullName evidence="1">Uncharacterized protein</fullName>
    </submittedName>
</protein>
<gene>
    <name evidence="1" type="ORF">DealDRAFT_0374</name>
</gene>
<evidence type="ECO:0000313" key="1">
    <source>
        <dbReference type="EMBL" id="EEG79100.1"/>
    </source>
</evidence>
<evidence type="ECO:0000313" key="2">
    <source>
        <dbReference type="Proteomes" id="UP000006443"/>
    </source>
</evidence>
<dbReference type="Proteomes" id="UP000006443">
    <property type="component" value="Unassembled WGS sequence"/>
</dbReference>
<organism evidence="1 2">
    <name type="scientific">Dethiobacter alkaliphilus AHT 1</name>
    <dbReference type="NCBI Taxonomy" id="555088"/>
    <lineage>
        <taxon>Bacteria</taxon>
        <taxon>Bacillati</taxon>
        <taxon>Bacillota</taxon>
        <taxon>Dethiobacteria</taxon>
        <taxon>Dethiobacterales</taxon>
        <taxon>Dethiobacteraceae</taxon>
        <taxon>Dethiobacter</taxon>
    </lineage>
</organism>
<comment type="caution">
    <text evidence="1">The sequence shown here is derived from an EMBL/GenBank/DDBJ whole genome shotgun (WGS) entry which is preliminary data.</text>
</comment>
<proteinExistence type="predicted"/>
<dbReference type="AlphaFoldDB" id="C0GD15"/>
<dbReference type="RefSeq" id="WP_008514294.1">
    <property type="nucleotide sequence ID" value="NZ_ACJM01000001.1"/>
</dbReference>
<accession>C0GD15</accession>
<dbReference type="STRING" id="555088.DealDRAFT_0374"/>
<keyword evidence="2" id="KW-1185">Reference proteome</keyword>
<dbReference type="EMBL" id="ACJM01000001">
    <property type="protein sequence ID" value="EEG79100.1"/>
    <property type="molecule type" value="Genomic_DNA"/>
</dbReference>
<name>C0GD15_DETAL</name>
<dbReference type="OrthoDB" id="9966281at2"/>